<organism evidence="7 8">
    <name type="scientific">Janibacter terrae</name>
    <dbReference type="NCBI Taxonomy" id="103817"/>
    <lineage>
        <taxon>Bacteria</taxon>
        <taxon>Bacillati</taxon>
        <taxon>Actinomycetota</taxon>
        <taxon>Actinomycetes</taxon>
        <taxon>Micrococcales</taxon>
        <taxon>Intrasporangiaceae</taxon>
        <taxon>Janibacter</taxon>
    </lineage>
</organism>
<dbReference type="PANTHER" id="PTHR30213">
    <property type="entry name" value="INNER MEMBRANE PROTEIN YHJD"/>
    <property type="match status" value="1"/>
</dbReference>
<feature type="transmembrane region" description="Helical" evidence="6">
    <location>
        <begin position="238"/>
        <end position="261"/>
    </location>
</feature>
<protein>
    <submittedName>
        <fullName evidence="7">YihY/virulence factor BrkB family protein</fullName>
    </submittedName>
</protein>
<evidence type="ECO:0000256" key="5">
    <source>
        <dbReference type="ARBA" id="ARBA00023136"/>
    </source>
</evidence>
<name>A0ABZ2FI26_9MICO</name>
<evidence type="ECO:0000313" key="8">
    <source>
        <dbReference type="Proteomes" id="UP001381003"/>
    </source>
</evidence>
<sequence>MATAETTGADRRTEHDGFDEDVKPSLRELKGRSWRFAAKRALKEFSADGCTDLAAALTYFSVLSIFPALLALVSILGLVGEPEQTKTTILDVLDQLGTGSVSDTLEGPLEQMVTSSAAGLGLVVGLAGALWSASGYVGAFGRALNKIYEVPEGRKFIKLRPMQLVVTAVLLVLAAAIILSVAVSGDLARVIGDTIGLGDAAVMAWNIAKWPVILLVVVFMVGLLYWATPNVRQPKFRWLSPGAAVAIVVAILASVVFGFYVSNFGSYNKTYGSLAGVIVTLLWLWIINNVLLLGAELDSEIERSRQLQAGLPAEDELPLPLRDTTKSDAAAEAQVEIVEEARSLRIEGLHDQGRSAADLADRDRPE</sequence>
<dbReference type="EMBL" id="CP104874">
    <property type="protein sequence ID" value="WWF05896.1"/>
    <property type="molecule type" value="Genomic_DNA"/>
</dbReference>
<evidence type="ECO:0000256" key="1">
    <source>
        <dbReference type="ARBA" id="ARBA00004651"/>
    </source>
</evidence>
<dbReference type="InterPro" id="IPR017039">
    <property type="entry name" value="Virul_fac_BrkB"/>
</dbReference>
<keyword evidence="5 6" id="KW-0472">Membrane</keyword>
<reference evidence="7 8" key="1">
    <citation type="submission" date="2022-09" db="EMBL/GenBank/DDBJ databases">
        <title>Complete genome sequence of Janibacter terrae strain COS04-44, PCL-degrading bacteria isolated from oil spilled coast.</title>
        <authorList>
            <person name="Park H."/>
            <person name="Kim J.Y."/>
            <person name="An S.H."/>
            <person name="Lee C.M."/>
            <person name="Weon H.-Y."/>
        </authorList>
    </citation>
    <scope>NUCLEOTIDE SEQUENCE [LARGE SCALE GENOMIC DNA]</scope>
    <source>
        <strain evidence="7 8">COS04-44</strain>
    </source>
</reference>
<evidence type="ECO:0000256" key="6">
    <source>
        <dbReference type="SAM" id="Phobius"/>
    </source>
</evidence>
<keyword evidence="3 6" id="KW-0812">Transmembrane</keyword>
<feature type="transmembrane region" description="Helical" evidence="6">
    <location>
        <begin position="273"/>
        <end position="295"/>
    </location>
</feature>
<proteinExistence type="predicted"/>
<evidence type="ECO:0000313" key="7">
    <source>
        <dbReference type="EMBL" id="WWF05896.1"/>
    </source>
</evidence>
<feature type="transmembrane region" description="Helical" evidence="6">
    <location>
        <begin position="53"/>
        <end position="79"/>
    </location>
</feature>
<evidence type="ECO:0000256" key="2">
    <source>
        <dbReference type="ARBA" id="ARBA00022475"/>
    </source>
</evidence>
<dbReference type="Pfam" id="PF03631">
    <property type="entry name" value="Virul_fac_BrkB"/>
    <property type="match status" value="1"/>
</dbReference>
<keyword evidence="4 6" id="KW-1133">Transmembrane helix</keyword>
<dbReference type="RefSeq" id="WP_338538650.1">
    <property type="nucleotide sequence ID" value="NZ_CP104874.1"/>
</dbReference>
<dbReference type="Proteomes" id="UP001381003">
    <property type="component" value="Chromosome"/>
</dbReference>
<dbReference type="NCBIfam" id="TIGR00765">
    <property type="entry name" value="yihY_not_rbn"/>
    <property type="match status" value="1"/>
</dbReference>
<gene>
    <name evidence="7" type="ORF">N5P18_03210</name>
</gene>
<dbReference type="PANTHER" id="PTHR30213:SF0">
    <property type="entry name" value="UPF0761 MEMBRANE PROTEIN YIHY"/>
    <property type="match status" value="1"/>
</dbReference>
<evidence type="ECO:0000256" key="4">
    <source>
        <dbReference type="ARBA" id="ARBA00022989"/>
    </source>
</evidence>
<feature type="transmembrane region" description="Helical" evidence="6">
    <location>
        <begin position="162"/>
        <end position="183"/>
    </location>
</feature>
<feature type="transmembrane region" description="Helical" evidence="6">
    <location>
        <begin position="203"/>
        <end position="226"/>
    </location>
</feature>
<comment type="subcellular location">
    <subcellularLocation>
        <location evidence="1">Cell membrane</location>
        <topology evidence="1">Multi-pass membrane protein</topology>
    </subcellularLocation>
</comment>
<accession>A0ABZ2FI26</accession>
<feature type="transmembrane region" description="Helical" evidence="6">
    <location>
        <begin position="117"/>
        <end position="141"/>
    </location>
</feature>
<evidence type="ECO:0000256" key="3">
    <source>
        <dbReference type="ARBA" id="ARBA00022692"/>
    </source>
</evidence>
<keyword evidence="8" id="KW-1185">Reference proteome</keyword>
<keyword evidence="2" id="KW-1003">Cell membrane</keyword>